<dbReference type="EMBL" id="JAPHNI010000005">
    <property type="protein sequence ID" value="KAJ8118971.1"/>
    <property type="molecule type" value="Genomic_DNA"/>
</dbReference>
<proteinExistence type="predicted"/>
<evidence type="ECO:0000313" key="2">
    <source>
        <dbReference type="Proteomes" id="UP001153331"/>
    </source>
</evidence>
<accession>A0ACC2IUS5</accession>
<sequence length="456" mass="48736">MVGSSKLYVSLLGALAWSSTAANTVLSIIETASISTTQATVLHIAAAASALDAVSLCCIGFYIVQDLRRRDGFMERSAQARGALVGVSVALSSAALIVSLVLVISVKSRRNEVVSSSSAGPISNWDGILIGHIVVWVISCINQLALYSSTLWRRHTPELQPITVSGPRDSVMSEMQNTTPGRNMFTMKPTQPSSPLAALPSPTFSTRSSQSLSSFRESIRHAVRPVTSRTTLISRPSINRETRSISDAHSIDNLSHSDGFDSWDTSSVSNQARDAVMQTAPSKGTPLEPIPGSRSVTPARALDGPFLPEIDEELIEEELVAPRMIPDVSRPPSPAVSEAHIHPLFRTESPVPPPEATPGTSIVASPLADQVIACPARPYMRMRSNSNLRNNATSPSPLIPTPNARGRAFSTNAGSRTPSPPSREMTPPIPDFVLNSSPRSSLSGSRKVSLRNSPDR</sequence>
<name>A0ACC2IUS5_9PLEO</name>
<dbReference type="Proteomes" id="UP001153331">
    <property type="component" value="Unassembled WGS sequence"/>
</dbReference>
<reference evidence="1" key="1">
    <citation type="submission" date="2022-11" db="EMBL/GenBank/DDBJ databases">
        <title>Genome Sequence of Boeremia exigua.</title>
        <authorList>
            <person name="Buettner E."/>
        </authorList>
    </citation>
    <scope>NUCLEOTIDE SEQUENCE</scope>
    <source>
        <strain evidence="1">CU02</strain>
    </source>
</reference>
<evidence type="ECO:0000313" key="1">
    <source>
        <dbReference type="EMBL" id="KAJ8118971.1"/>
    </source>
</evidence>
<gene>
    <name evidence="1" type="ORF">OPT61_g176</name>
</gene>
<organism evidence="1 2">
    <name type="scientific">Boeremia exigua</name>
    <dbReference type="NCBI Taxonomy" id="749465"/>
    <lineage>
        <taxon>Eukaryota</taxon>
        <taxon>Fungi</taxon>
        <taxon>Dikarya</taxon>
        <taxon>Ascomycota</taxon>
        <taxon>Pezizomycotina</taxon>
        <taxon>Dothideomycetes</taxon>
        <taxon>Pleosporomycetidae</taxon>
        <taxon>Pleosporales</taxon>
        <taxon>Pleosporineae</taxon>
        <taxon>Didymellaceae</taxon>
        <taxon>Boeremia</taxon>
    </lineage>
</organism>
<comment type="caution">
    <text evidence="1">The sequence shown here is derived from an EMBL/GenBank/DDBJ whole genome shotgun (WGS) entry which is preliminary data.</text>
</comment>
<keyword evidence="2" id="KW-1185">Reference proteome</keyword>
<protein>
    <submittedName>
        <fullName evidence="1">Uncharacterized protein</fullName>
    </submittedName>
</protein>